<accession>A0A2N5TN74</accession>
<comment type="caution">
    <text evidence="2">The sequence shown here is derived from an EMBL/GenBank/DDBJ whole genome shotgun (WGS) entry which is preliminary data.</text>
</comment>
<proteinExistence type="predicted"/>
<organism evidence="2 3">
    <name type="scientific">Puccinia coronata f. sp. avenae</name>
    <dbReference type="NCBI Taxonomy" id="200324"/>
    <lineage>
        <taxon>Eukaryota</taxon>
        <taxon>Fungi</taxon>
        <taxon>Dikarya</taxon>
        <taxon>Basidiomycota</taxon>
        <taxon>Pucciniomycotina</taxon>
        <taxon>Pucciniomycetes</taxon>
        <taxon>Pucciniales</taxon>
        <taxon>Pucciniaceae</taxon>
        <taxon>Puccinia</taxon>
    </lineage>
</organism>
<evidence type="ECO:0000256" key="1">
    <source>
        <dbReference type="SAM" id="MobiDB-lite"/>
    </source>
</evidence>
<evidence type="ECO:0000313" key="3">
    <source>
        <dbReference type="Proteomes" id="UP000235392"/>
    </source>
</evidence>
<gene>
    <name evidence="2" type="ORF">PCASD_23847</name>
</gene>
<sequence length="391" mass="44820">MSLEILDEMRGMTISQDHQNTASSSKGTRMANRADDLNMPLNSAQLASKQSDFNSIIKSRSLTEKQLNKAGNRKDQLAKEQTLISKLSKPLSKDKADFARETLTYCQKYHLIPAELDASVERDLKSVDGLQWIAEETQSVFVKGDRYGNAHASPLSQVKFLENHPAFSQFAELYNRGRRPKTISSHEAFIAELEKTLKTQYEHGYSNSGTGNGFQGLRKEIIEIKNYLVQRDLETQLEMKQARQIKTSSFLALNFLERKLGTNFMEQLGLQEHNTEEFQMAYKFMKAAGQMDIWMSLVTNCENVFDVNRDHGSLPADWREIQTYFEEKLVDSLHYYVSKLVKEIARKPAGETLVRFTTRCLCYILAAFYRCISNMQVISLNWTLHDASRFG</sequence>
<dbReference type="Proteomes" id="UP000235392">
    <property type="component" value="Unassembled WGS sequence"/>
</dbReference>
<feature type="compositionally biased region" description="Polar residues" evidence="1">
    <location>
        <begin position="13"/>
        <end position="27"/>
    </location>
</feature>
<dbReference type="EMBL" id="PGCI01000434">
    <property type="protein sequence ID" value="PLW26922.1"/>
    <property type="molecule type" value="Genomic_DNA"/>
</dbReference>
<reference evidence="2 3" key="1">
    <citation type="submission" date="2017-11" db="EMBL/GenBank/DDBJ databases">
        <title>De novo assembly and phasing of dikaryotic genomes from two isolates of Puccinia coronata f. sp. avenae, the causal agent of oat crown rust.</title>
        <authorList>
            <person name="Miller M.E."/>
            <person name="Zhang Y."/>
            <person name="Omidvar V."/>
            <person name="Sperschneider J."/>
            <person name="Schwessinger B."/>
            <person name="Raley C."/>
            <person name="Palmer J.M."/>
            <person name="Garnica D."/>
            <person name="Upadhyaya N."/>
            <person name="Rathjen J."/>
            <person name="Taylor J.M."/>
            <person name="Park R.F."/>
            <person name="Dodds P.N."/>
            <person name="Hirsch C.D."/>
            <person name="Kianian S.F."/>
            <person name="Figueroa M."/>
        </authorList>
    </citation>
    <scope>NUCLEOTIDE SEQUENCE [LARGE SCALE GENOMIC DNA]</scope>
    <source>
        <strain evidence="2">12SD80</strain>
    </source>
</reference>
<dbReference type="AlphaFoldDB" id="A0A2N5TN74"/>
<name>A0A2N5TN74_9BASI</name>
<evidence type="ECO:0000313" key="2">
    <source>
        <dbReference type="EMBL" id="PLW26922.1"/>
    </source>
</evidence>
<feature type="region of interest" description="Disordered" evidence="1">
    <location>
        <begin position="7"/>
        <end position="28"/>
    </location>
</feature>
<protein>
    <submittedName>
        <fullName evidence="2">Uncharacterized protein</fullName>
    </submittedName>
</protein>